<comment type="similarity">
    <text evidence="2 8">Belongs to the Casparian strip membrane proteins (CASP) family.</text>
</comment>
<dbReference type="PANTHER" id="PTHR33573:SF57">
    <property type="entry name" value="CASP-LIKE PROTEIN 4B1"/>
    <property type="match status" value="1"/>
</dbReference>
<dbReference type="Pfam" id="PF04535">
    <property type="entry name" value="CASP_dom"/>
    <property type="match status" value="1"/>
</dbReference>
<sequence length="191" mass="20900">MALCAKGNDKSVPPSAAVNPLNADVEDPAVMSVLRRWKREGYLEMACLVLRVLAWVFSALAFVVMASNKHGDWRDFDKYQEYRYLLAISVLAFVYATVQLVLQILRPSGRKDSPPTRATATADFAGDQVAAYLLMSALSAAAPITNRMREGAENTFTTASSASITMTFFAFAVLAMSALVSGFKLSRHNYT</sequence>
<dbReference type="EMBL" id="LR746264">
    <property type="protein sequence ID" value="CAA7389342.1"/>
    <property type="molecule type" value="Genomic_DNA"/>
</dbReference>
<dbReference type="GO" id="GO:0005886">
    <property type="term" value="C:plasma membrane"/>
    <property type="evidence" value="ECO:0007669"/>
    <property type="project" value="UniProtKB-SubCell"/>
</dbReference>
<name>A0A7I8JZ85_SPIIN</name>
<dbReference type="PANTHER" id="PTHR33573">
    <property type="entry name" value="CASP-LIKE PROTEIN 4A4"/>
    <property type="match status" value="1"/>
</dbReference>
<dbReference type="PROSITE" id="PS51225">
    <property type="entry name" value="MARVEL"/>
    <property type="match status" value="1"/>
</dbReference>
<evidence type="ECO:0000313" key="12">
    <source>
        <dbReference type="Proteomes" id="UP000663760"/>
    </source>
</evidence>
<comment type="subcellular location">
    <subcellularLocation>
        <location evidence="1 8">Cell membrane</location>
        <topology evidence="1 8">Multi-pass membrane protein</topology>
    </subcellularLocation>
</comment>
<feature type="transmembrane region" description="Helical" evidence="8">
    <location>
        <begin position="84"/>
        <end position="105"/>
    </location>
</feature>
<dbReference type="EMBL" id="LR743588">
    <property type="protein sequence ID" value="CAA2614909.1"/>
    <property type="molecule type" value="Genomic_DNA"/>
</dbReference>
<dbReference type="OrthoDB" id="1924823at2759"/>
<dbReference type="InterPro" id="IPR008253">
    <property type="entry name" value="Marvel"/>
</dbReference>
<protein>
    <recommendedName>
        <fullName evidence="8">CASP-like protein</fullName>
    </recommendedName>
</protein>
<evidence type="ECO:0000256" key="3">
    <source>
        <dbReference type="ARBA" id="ARBA00011489"/>
    </source>
</evidence>
<keyword evidence="5 8" id="KW-0812">Transmembrane</keyword>
<feature type="transmembrane region" description="Helical" evidence="8">
    <location>
        <begin position="125"/>
        <end position="144"/>
    </location>
</feature>
<dbReference type="AlphaFoldDB" id="A0A7I8JZ85"/>
<gene>
    <name evidence="10" type="ORF">SI7747_01001275</name>
    <name evidence="11" type="ORF">SI8410_01001407</name>
</gene>
<evidence type="ECO:0000256" key="4">
    <source>
        <dbReference type="ARBA" id="ARBA00022475"/>
    </source>
</evidence>
<keyword evidence="6 8" id="KW-1133">Transmembrane helix</keyword>
<evidence type="ECO:0000259" key="9">
    <source>
        <dbReference type="PROSITE" id="PS51225"/>
    </source>
</evidence>
<dbReference type="Proteomes" id="UP000663760">
    <property type="component" value="Chromosome 1"/>
</dbReference>
<evidence type="ECO:0000313" key="10">
    <source>
        <dbReference type="EMBL" id="CAA2614909.1"/>
    </source>
</evidence>
<keyword evidence="4 8" id="KW-1003">Cell membrane</keyword>
<feature type="domain" description="MARVEL" evidence="9">
    <location>
        <begin position="42"/>
        <end position="186"/>
    </location>
</feature>
<evidence type="ECO:0000313" key="11">
    <source>
        <dbReference type="EMBL" id="CAA7389342.1"/>
    </source>
</evidence>
<feature type="transmembrane region" description="Helical" evidence="8">
    <location>
        <begin position="41"/>
        <end position="64"/>
    </location>
</feature>
<keyword evidence="12" id="KW-1185">Reference proteome</keyword>
<comment type="subunit">
    <text evidence="3 8">Homodimer and heterodimers.</text>
</comment>
<evidence type="ECO:0000256" key="8">
    <source>
        <dbReference type="RuleBase" id="RU361233"/>
    </source>
</evidence>
<evidence type="ECO:0000256" key="7">
    <source>
        <dbReference type="ARBA" id="ARBA00023136"/>
    </source>
</evidence>
<evidence type="ECO:0000256" key="5">
    <source>
        <dbReference type="ARBA" id="ARBA00022692"/>
    </source>
</evidence>
<reference evidence="11" key="1">
    <citation type="submission" date="2020-02" db="EMBL/GenBank/DDBJ databases">
        <authorList>
            <person name="Scholz U."/>
            <person name="Mascher M."/>
            <person name="Fiebig A."/>
        </authorList>
    </citation>
    <scope>NUCLEOTIDE SEQUENCE</scope>
</reference>
<feature type="transmembrane region" description="Helical" evidence="8">
    <location>
        <begin position="164"/>
        <end position="183"/>
    </location>
</feature>
<proteinExistence type="inferred from homology"/>
<accession>A0A7I8JZ85</accession>
<keyword evidence="7 8" id="KW-0472">Membrane</keyword>
<evidence type="ECO:0000256" key="1">
    <source>
        <dbReference type="ARBA" id="ARBA00004651"/>
    </source>
</evidence>
<evidence type="ECO:0000256" key="2">
    <source>
        <dbReference type="ARBA" id="ARBA00007651"/>
    </source>
</evidence>
<dbReference type="InterPro" id="IPR006702">
    <property type="entry name" value="CASP_dom"/>
</dbReference>
<evidence type="ECO:0000256" key="6">
    <source>
        <dbReference type="ARBA" id="ARBA00022989"/>
    </source>
</evidence>
<organism evidence="11 12">
    <name type="scientific">Spirodela intermedia</name>
    <name type="common">Intermediate duckweed</name>
    <dbReference type="NCBI Taxonomy" id="51605"/>
    <lineage>
        <taxon>Eukaryota</taxon>
        <taxon>Viridiplantae</taxon>
        <taxon>Streptophyta</taxon>
        <taxon>Embryophyta</taxon>
        <taxon>Tracheophyta</taxon>
        <taxon>Spermatophyta</taxon>
        <taxon>Magnoliopsida</taxon>
        <taxon>Liliopsida</taxon>
        <taxon>Araceae</taxon>
        <taxon>Lemnoideae</taxon>
        <taxon>Spirodela</taxon>
    </lineage>
</organism>